<evidence type="ECO:0000313" key="3">
    <source>
        <dbReference type="Proteomes" id="UP000266701"/>
    </source>
</evidence>
<sequence>MNGRSIAHSPSSQKQSHQHTSSQLEFLFEFDDAPVTWSDTEIWQLREGILLDAIRVLLDGRVSTRLRKDVLSWIQNDEIAPFCFRVCAMAAVVDPDVLRDSIMWLLRRHGIQLD</sequence>
<accession>A0A395TGM2</accession>
<gene>
    <name evidence="2" type="ORF">BC353_17085</name>
</gene>
<dbReference type="AlphaFoldDB" id="A0A395TGM2"/>
<feature type="region of interest" description="Disordered" evidence="1">
    <location>
        <begin position="1"/>
        <end position="20"/>
    </location>
</feature>
<dbReference type="Proteomes" id="UP000266701">
    <property type="component" value="Unassembled WGS sequence"/>
</dbReference>
<reference evidence="2 3" key="1">
    <citation type="journal article" date="2017" name="Emerg. Infect. Dis.">
        <title>Carbapenemase VCC-1-Producing Vibrio cholerae in Coastal Waters of Germany.</title>
        <authorList>
            <person name="Hammerl J.A."/>
            <person name="Jackel C."/>
            <person name="Bortolaia V."/>
            <person name="Schwartz K."/>
            <person name="Bier N."/>
            <person name="Hendriksen R.S."/>
            <person name="Guerra B."/>
            <person name="Strauch E."/>
        </authorList>
    </citation>
    <scope>NUCLEOTIDE SEQUENCE [LARGE SCALE GENOMIC DNA]</scope>
    <source>
        <strain evidence="2 3">VN-2825</strain>
    </source>
</reference>
<evidence type="ECO:0000256" key="1">
    <source>
        <dbReference type="SAM" id="MobiDB-lite"/>
    </source>
</evidence>
<comment type="caution">
    <text evidence="2">The sequence shown here is derived from an EMBL/GenBank/DDBJ whole genome shotgun (WGS) entry which is preliminary data.</text>
</comment>
<organism evidence="2 3">
    <name type="scientific">Vibrio cholerae</name>
    <dbReference type="NCBI Taxonomy" id="666"/>
    <lineage>
        <taxon>Bacteria</taxon>
        <taxon>Pseudomonadati</taxon>
        <taxon>Pseudomonadota</taxon>
        <taxon>Gammaproteobacteria</taxon>
        <taxon>Vibrionales</taxon>
        <taxon>Vibrionaceae</taxon>
        <taxon>Vibrio</taxon>
    </lineage>
</organism>
<evidence type="ECO:0000313" key="2">
    <source>
        <dbReference type="EMBL" id="RGP83607.1"/>
    </source>
</evidence>
<dbReference type="EMBL" id="MCBA01000179">
    <property type="protein sequence ID" value="RGP83607.1"/>
    <property type="molecule type" value="Genomic_DNA"/>
</dbReference>
<feature type="compositionally biased region" description="Low complexity" evidence="1">
    <location>
        <begin position="8"/>
        <end position="20"/>
    </location>
</feature>
<protein>
    <submittedName>
        <fullName evidence="2">Plasmid-related protein</fullName>
    </submittedName>
</protein>
<name>A0A395TGM2_VIBCL</name>
<proteinExistence type="predicted"/>